<evidence type="ECO:0000313" key="2">
    <source>
        <dbReference type="EMBL" id="RDH28423.1"/>
    </source>
</evidence>
<organism evidence="2 3">
    <name type="scientific">Aspergillus welwitschiae</name>
    <dbReference type="NCBI Taxonomy" id="1341132"/>
    <lineage>
        <taxon>Eukaryota</taxon>
        <taxon>Fungi</taxon>
        <taxon>Dikarya</taxon>
        <taxon>Ascomycota</taxon>
        <taxon>Pezizomycotina</taxon>
        <taxon>Eurotiomycetes</taxon>
        <taxon>Eurotiomycetidae</taxon>
        <taxon>Eurotiales</taxon>
        <taxon>Aspergillaceae</taxon>
        <taxon>Aspergillus</taxon>
        <taxon>Aspergillus subgen. Circumdati</taxon>
    </lineage>
</organism>
<dbReference type="GeneID" id="38136208"/>
<protein>
    <submittedName>
        <fullName evidence="2">Uncharacterized protein</fullName>
    </submittedName>
</protein>
<feature type="transmembrane region" description="Helical" evidence="1">
    <location>
        <begin position="6"/>
        <end position="22"/>
    </location>
</feature>
<name>A0A3F3PNK9_9EURO</name>
<gene>
    <name evidence="2" type="ORF">BDQ94DRAFT_151954</name>
</gene>
<dbReference type="RefSeq" id="XP_026621445.1">
    <property type="nucleotide sequence ID" value="XM_026767852.1"/>
</dbReference>
<keyword evidence="1" id="KW-0472">Membrane</keyword>
<evidence type="ECO:0000256" key="1">
    <source>
        <dbReference type="SAM" id="Phobius"/>
    </source>
</evidence>
<accession>A0A3F3PNK9</accession>
<dbReference type="EMBL" id="KZ852076">
    <property type="protein sequence ID" value="RDH28423.1"/>
    <property type="molecule type" value="Genomic_DNA"/>
</dbReference>
<keyword evidence="3" id="KW-1185">Reference proteome</keyword>
<proteinExistence type="predicted"/>
<dbReference type="AlphaFoldDB" id="A0A3F3PNK9"/>
<evidence type="ECO:0000313" key="3">
    <source>
        <dbReference type="Proteomes" id="UP000253729"/>
    </source>
</evidence>
<sequence>MLSEGVSVPLSFFVILITAYISRQTWDWLLIDAWPKVGLHITKMRAGQMSPCVGYSLCDGGYRGPGYL</sequence>
<keyword evidence="1" id="KW-0812">Transmembrane</keyword>
<reference evidence="2 3" key="1">
    <citation type="submission" date="2018-07" db="EMBL/GenBank/DDBJ databases">
        <title>The genomes of Aspergillus section Nigri reveals drivers in fungal speciation.</title>
        <authorList>
            <consortium name="DOE Joint Genome Institute"/>
            <person name="Vesth T.C."/>
            <person name="Nybo J."/>
            <person name="Theobald S."/>
            <person name="Brandl J."/>
            <person name="Frisvad J.C."/>
            <person name="Nielsen K.F."/>
            <person name="Lyhne E.K."/>
            <person name="Kogle M.E."/>
            <person name="Kuo A."/>
            <person name="Riley R."/>
            <person name="Clum A."/>
            <person name="Nolan M."/>
            <person name="Lipzen A."/>
            <person name="Salamov A."/>
            <person name="Henrissat B."/>
            <person name="Wiebenga A."/>
            <person name="De vries R.P."/>
            <person name="Grigoriev I.V."/>
            <person name="Mortensen U.H."/>
            <person name="Andersen M.R."/>
            <person name="Baker S.E."/>
        </authorList>
    </citation>
    <scope>NUCLEOTIDE SEQUENCE [LARGE SCALE GENOMIC DNA]</scope>
    <source>
        <strain evidence="2 3">CBS 139.54b</strain>
    </source>
</reference>
<dbReference type="Proteomes" id="UP000253729">
    <property type="component" value="Unassembled WGS sequence"/>
</dbReference>
<keyword evidence="1" id="KW-1133">Transmembrane helix</keyword>